<evidence type="ECO:0000256" key="1">
    <source>
        <dbReference type="SAM" id="Phobius"/>
    </source>
</evidence>
<keyword evidence="1" id="KW-0812">Transmembrane</keyword>
<dbReference type="EMBL" id="MU858101">
    <property type="protein sequence ID" value="KAK4213945.1"/>
    <property type="molecule type" value="Genomic_DNA"/>
</dbReference>
<protein>
    <submittedName>
        <fullName evidence="2">Ubiquinol-cytochrome-c reductase complex subunit-domain-containing protein</fullName>
    </submittedName>
</protein>
<dbReference type="GO" id="GO:0006122">
    <property type="term" value="P:mitochondrial electron transport, ubiquinol to cytochrome c"/>
    <property type="evidence" value="ECO:0007669"/>
    <property type="project" value="InterPro"/>
</dbReference>
<evidence type="ECO:0000313" key="3">
    <source>
        <dbReference type="Proteomes" id="UP001301769"/>
    </source>
</evidence>
<accession>A0AAN6Y8L0</accession>
<dbReference type="PANTHER" id="PTHR28254:SF1">
    <property type="entry name" value="CYTOCHROME B-C1 COMPLEX SUBUNIT 10, MITOCHONDRIAL"/>
    <property type="match status" value="1"/>
</dbReference>
<keyword evidence="1" id="KW-1133">Transmembrane helix</keyword>
<organism evidence="2 3">
    <name type="scientific">Rhypophila decipiens</name>
    <dbReference type="NCBI Taxonomy" id="261697"/>
    <lineage>
        <taxon>Eukaryota</taxon>
        <taxon>Fungi</taxon>
        <taxon>Dikarya</taxon>
        <taxon>Ascomycota</taxon>
        <taxon>Pezizomycotina</taxon>
        <taxon>Sordariomycetes</taxon>
        <taxon>Sordariomycetidae</taxon>
        <taxon>Sordariales</taxon>
        <taxon>Naviculisporaceae</taxon>
        <taxon>Rhypophila</taxon>
    </lineage>
</organism>
<name>A0AAN6Y8L0_9PEZI</name>
<dbReference type="InterPro" id="IPR019182">
    <property type="entry name" value="Cytochrome_b-c1_su10_fun"/>
</dbReference>
<reference evidence="2" key="1">
    <citation type="journal article" date="2023" name="Mol. Phylogenet. Evol.">
        <title>Genome-scale phylogeny and comparative genomics of the fungal order Sordariales.</title>
        <authorList>
            <person name="Hensen N."/>
            <person name="Bonometti L."/>
            <person name="Westerberg I."/>
            <person name="Brannstrom I.O."/>
            <person name="Guillou S."/>
            <person name="Cros-Aarteil S."/>
            <person name="Calhoun S."/>
            <person name="Haridas S."/>
            <person name="Kuo A."/>
            <person name="Mondo S."/>
            <person name="Pangilinan J."/>
            <person name="Riley R."/>
            <person name="LaButti K."/>
            <person name="Andreopoulos B."/>
            <person name="Lipzen A."/>
            <person name="Chen C."/>
            <person name="Yan M."/>
            <person name="Daum C."/>
            <person name="Ng V."/>
            <person name="Clum A."/>
            <person name="Steindorff A."/>
            <person name="Ohm R.A."/>
            <person name="Martin F."/>
            <person name="Silar P."/>
            <person name="Natvig D.O."/>
            <person name="Lalanne C."/>
            <person name="Gautier V."/>
            <person name="Ament-Velasquez S.L."/>
            <person name="Kruys A."/>
            <person name="Hutchinson M.I."/>
            <person name="Powell A.J."/>
            <person name="Barry K."/>
            <person name="Miller A.N."/>
            <person name="Grigoriev I.V."/>
            <person name="Debuchy R."/>
            <person name="Gladieux P."/>
            <person name="Hiltunen Thoren M."/>
            <person name="Johannesson H."/>
        </authorList>
    </citation>
    <scope>NUCLEOTIDE SEQUENCE</scope>
    <source>
        <strain evidence="2">PSN293</strain>
    </source>
</reference>
<dbReference type="Proteomes" id="UP001301769">
    <property type="component" value="Unassembled WGS sequence"/>
</dbReference>
<comment type="caution">
    <text evidence="2">The sequence shown here is derived from an EMBL/GenBank/DDBJ whole genome shotgun (WGS) entry which is preliminary data.</text>
</comment>
<dbReference type="Pfam" id="PF09796">
    <property type="entry name" value="QCR10"/>
    <property type="match status" value="1"/>
</dbReference>
<dbReference type="PANTHER" id="PTHR28254">
    <property type="entry name" value="CYTOCHROME B-C1 COMPLEX SUBUNIT 10"/>
    <property type="match status" value="1"/>
</dbReference>
<keyword evidence="1" id="KW-0472">Membrane</keyword>
<evidence type="ECO:0000313" key="2">
    <source>
        <dbReference type="EMBL" id="KAK4213945.1"/>
    </source>
</evidence>
<sequence>MSFQKNSQVPWTSGSVNWPVYKSKYGPKYHYQPHFGGITSTKLVRFAPTAVGFGSVALFTVIFFASGIPRIQDDILKKFPGLDRYYDRSIPASDNPF</sequence>
<dbReference type="GO" id="GO:0005739">
    <property type="term" value="C:mitochondrion"/>
    <property type="evidence" value="ECO:0007669"/>
    <property type="project" value="GOC"/>
</dbReference>
<feature type="transmembrane region" description="Helical" evidence="1">
    <location>
        <begin position="46"/>
        <end position="68"/>
    </location>
</feature>
<dbReference type="AlphaFoldDB" id="A0AAN6Y8L0"/>
<gene>
    <name evidence="2" type="ORF">QBC37DRAFT_422162</name>
</gene>
<keyword evidence="3" id="KW-1185">Reference proteome</keyword>
<proteinExistence type="predicted"/>
<reference evidence="2" key="2">
    <citation type="submission" date="2023-05" db="EMBL/GenBank/DDBJ databases">
        <authorList>
            <consortium name="Lawrence Berkeley National Laboratory"/>
            <person name="Steindorff A."/>
            <person name="Hensen N."/>
            <person name="Bonometti L."/>
            <person name="Westerberg I."/>
            <person name="Brannstrom I.O."/>
            <person name="Guillou S."/>
            <person name="Cros-Aarteil S."/>
            <person name="Calhoun S."/>
            <person name="Haridas S."/>
            <person name="Kuo A."/>
            <person name="Mondo S."/>
            <person name="Pangilinan J."/>
            <person name="Riley R."/>
            <person name="Labutti K."/>
            <person name="Andreopoulos B."/>
            <person name="Lipzen A."/>
            <person name="Chen C."/>
            <person name="Yanf M."/>
            <person name="Daum C."/>
            <person name="Ng V."/>
            <person name="Clum A."/>
            <person name="Ohm R."/>
            <person name="Martin F."/>
            <person name="Silar P."/>
            <person name="Natvig D."/>
            <person name="Lalanne C."/>
            <person name="Gautier V."/>
            <person name="Ament-Velasquez S.L."/>
            <person name="Kruys A."/>
            <person name="Hutchinson M.I."/>
            <person name="Powell A.J."/>
            <person name="Barry K."/>
            <person name="Miller A.N."/>
            <person name="Grigoriev I.V."/>
            <person name="Debuchy R."/>
            <person name="Gladieux P."/>
            <person name="Thoren M.H."/>
            <person name="Johannesson H."/>
        </authorList>
    </citation>
    <scope>NUCLEOTIDE SEQUENCE</scope>
    <source>
        <strain evidence="2">PSN293</strain>
    </source>
</reference>